<comment type="caution">
    <text evidence="2">The sequence shown here is derived from an EMBL/GenBank/DDBJ whole genome shotgun (WGS) entry which is preliminary data.</text>
</comment>
<evidence type="ECO:0000313" key="2">
    <source>
        <dbReference type="EMBL" id="CAB9504433.1"/>
    </source>
</evidence>
<reference evidence="2" key="1">
    <citation type="submission" date="2020-06" db="EMBL/GenBank/DDBJ databases">
        <authorList>
            <consortium name="Plant Systems Biology data submission"/>
        </authorList>
    </citation>
    <scope>NUCLEOTIDE SEQUENCE</scope>
    <source>
        <strain evidence="2">D6</strain>
    </source>
</reference>
<keyword evidence="3" id="KW-1185">Reference proteome</keyword>
<sequence>MDRIWRPRQGSDRPEAERAFQRARELLSSLFAKPSNLQAAVRSRALLSRVEYLYNRNPESLTKEVIEDAFRYQYNARPEVLRFLVEKKRVSRREITLLLARQLVDAIPVLQSEPARSWESAKVMANLVKLVYTFPGCLTDKTLACPLSMALFSTIFPRDLLVSMLQCLPSKREFSAFTLGSYSHLPLHLPLRQQIRTSLSDPRSMEAFDVILKKTDTIYIRRKELTRAEVTEMLPMLFRGTNFTRYLHIETFGIQAATGPNDGSLKEMVDPAKRLLEESGGNSRIQVFSISYNHPQHEPDFSPIQSLLVHMKNLQCLHIFVQPPWKVSQELCESLCGLVKQGRLLDLMVQGETAEAGLLLPLIDAVGKSNTMAYLRLEYLRNQTEVDMYQDEMLTILGRNTRFRLVLISKDAVTIDAFSLLFPELKRRINKTWFLDRTRGNDKQRLIDYTTMLNFCGRGKAKSAQLEDFVEVVSAEAIGRGIGFLKFTGDAKQTMITNLQFGLLRLQPSTWLPVASHSSHGRTLDLNSARKRKATGSPEA</sequence>
<name>A0A9N8HBV3_9STRA</name>
<organism evidence="2 3">
    <name type="scientific">Seminavis robusta</name>
    <dbReference type="NCBI Taxonomy" id="568900"/>
    <lineage>
        <taxon>Eukaryota</taxon>
        <taxon>Sar</taxon>
        <taxon>Stramenopiles</taxon>
        <taxon>Ochrophyta</taxon>
        <taxon>Bacillariophyta</taxon>
        <taxon>Bacillariophyceae</taxon>
        <taxon>Bacillariophycidae</taxon>
        <taxon>Naviculales</taxon>
        <taxon>Naviculaceae</taxon>
        <taxon>Seminavis</taxon>
    </lineage>
</organism>
<dbReference type="AlphaFoldDB" id="A0A9N8HBV3"/>
<feature type="region of interest" description="Disordered" evidence="1">
    <location>
        <begin position="517"/>
        <end position="540"/>
    </location>
</feature>
<gene>
    <name evidence="2" type="ORF">SEMRO_197_G083730.1</name>
</gene>
<dbReference type="EMBL" id="CAICTM010000196">
    <property type="protein sequence ID" value="CAB9504433.1"/>
    <property type="molecule type" value="Genomic_DNA"/>
</dbReference>
<evidence type="ECO:0000313" key="3">
    <source>
        <dbReference type="Proteomes" id="UP001153069"/>
    </source>
</evidence>
<proteinExistence type="predicted"/>
<protein>
    <submittedName>
        <fullName evidence="2">Uncharacterized protein</fullName>
    </submittedName>
</protein>
<accession>A0A9N8HBV3</accession>
<evidence type="ECO:0000256" key="1">
    <source>
        <dbReference type="SAM" id="MobiDB-lite"/>
    </source>
</evidence>
<dbReference type="Proteomes" id="UP001153069">
    <property type="component" value="Unassembled WGS sequence"/>
</dbReference>